<organism evidence="1 2">
    <name type="scientific">Flexivirga oryzae</name>
    <dbReference type="NCBI Taxonomy" id="1794944"/>
    <lineage>
        <taxon>Bacteria</taxon>
        <taxon>Bacillati</taxon>
        <taxon>Actinomycetota</taxon>
        <taxon>Actinomycetes</taxon>
        <taxon>Micrococcales</taxon>
        <taxon>Dermacoccaceae</taxon>
        <taxon>Flexivirga</taxon>
    </lineage>
</organism>
<dbReference type="InterPro" id="IPR007375">
    <property type="entry name" value="SoxG"/>
</dbReference>
<reference evidence="1 2" key="1">
    <citation type="submission" date="2020-08" db="EMBL/GenBank/DDBJ databases">
        <title>Sequencing the genomes of 1000 actinobacteria strains.</title>
        <authorList>
            <person name="Klenk H.-P."/>
        </authorList>
    </citation>
    <scope>NUCLEOTIDE SEQUENCE [LARGE SCALE GENOMIC DNA]</scope>
    <source>
        <strain evidence="1 2">DSM 105369</strain>
    </source>
</reference>
<dbReference type="Pfam" id="PF04268">
    <property type="entry name" value="SoxG"/>
    <property type="match status" value="1"/>
</dbReference>
<dbReference type="InterPro" id="IPR027266">
    <property type="entry name" value="TrmE/GcvT-like"/>
</dbReference>
<keyword evidence="1" id="KW-0560">Oxidoreductase</keyword>
<evidence type="ECO:0000313" key="2">
    <source>
        <dbReference type="Proteomes" id="UP000559182"/>
    </source>
</evidence>
<dbReference type="Gene3D" id="3.30.70.1520">
    <property type="entry name" value="Heterotetrameric sarcosine oxidase"/>
    <property type="match status" value="1"/>
</dbReference>
<dbReference type="SUPFAM" id="SSF103025">
    <property type="entry name" value="Folate-binding domain"/>
    <property type="match status" value="1"/>
</dbReference>
<dbReference type="Gene3D" id="3.30.1360.120">
    <property type="entry name" value="Probable tRNA modification gtpase trme, domain 1"/>
    <property type="match status" value="1"/>
</dbReference>
<name>A0A839NB26_9MICO</name>
<protein>
    <submittedName>
        <fullName evidence="1">Sarcosine oxidase subunit gamma</fullName>
        <ecNumber evidence="1">1.5.3.1</ecNumber>
    </submittedName>
</protein>
<dbReference type="EMBL" id="JACHVQ010000002">
    <property type="protein sequence ID" value="MBB2893184.1"/>
    <property type="molecule type" value="Genomic_DNA"/>
</dbReference>
<dbReference type="AlphaFoldDB" id="A0A839NB26"/>
<dbReference type="RefSeq" id="WP_183321529.1">
    <property type="nucleotide sequence ID" value="NZ_JACHVQ010000002.1"/>
</dbReference>
<gene>
    <name evidence="1" type="ORF">FHU39_003202</name>
</gene>
<comment type="caution">
    <text evidence="1">The sequence shown here is derived from an EMBL/GenBank/DDBJ whole genome shotgun (WGS) entry which is preliminary data.</text>
</comment>
<dbReference type="EC" id="1.5.3.1" evidence="1"/>
<sequence>MVERNAVLERRRSPLQRLSAELVAGSGTQVSLREIPFLAQIGLRAEPGSPSAVALEWALTGALPGGVGDVTELSEDRHVLWLGPDEFLLIAPDEAAGGPDPARLTAELSTALGGLPGQVVELSANRTTLELRGPRAQEVLDKSCRLDLDLVSFPAGSALVTVLGTVNVILWRVEPDNWRILPRASFAVHTARWLLDGMREFV</sequence>
<keyword evidence="2" id="KW-1185">Reference proteome</keyword>
<accession>A0A839NB26</accession>
<evidence type="ECO:0000313" key="1">
    <source>
        <dbReference type="EMBL" id="MBB2893184.1"/>
    </source>
</evidence>
<dbReference type="GO" id="GO:0008115">
    <property type="term" value="F:sarcosine oxidase activity"/>
    <property type="evidence" value="ECO:0007669"/>
    <property type="project" value="UniProtKB-EC"/>
</dbReference>
<proteinExistence type="predicted"/>
<dbReference type="Proteomes" id="UP000559182">
    <property type="component" value="Unassembled WGS sequence"/>
</dbReference>